<evidence type="ECO:0000256" key="1">
    <source>
        <dbReference type="SAM" id="MobiDB-lite"/>
    </source>
</evidence>
<organism evidence="2 3">
    <name type="scientific">Laetiporus sulphureus 93-53</name>
    <dbReference type="NCBI Taxonomy" id="1314785"/>
    <lineage>
        <taxon>Eukaryota</taxon>
        <taxon>Fungi</taxon>
        <taxon>Dikarya</taxon>
        <taxon>Basidiomycota</taxon>
        <taxon>Agaricomycotina</taxon>
        <taxon>Agaricomycetes</taxon>
        <taxon>Polyporales</taxon>
        <taxon>Laetiporus</taxon>
    </lineage>
</organism>
<sequence length="230" mass="26069">MPAMLILHFDGWFDMGTADPLDPSPLRGSLHLPCSYVHHVRNLYKQHQDTISPNEPWRHDEIRQYKFSRKLTLAGVTLNGDDLEPHLPLVIQLEHISPMNTRSWPSTGRHPIDTLLHRRGALDQIHLDERESIFKIYARTVHTRERQCVPVALDLRVLRTNQPSSTQTIQPKSSYVGARQRACHVPEGDRVGGDLACTLGDDVDGRARNSARTGDENQRDGAFDDLSSTF</sequence>
<proteinExistence type="predicted"/>
<gene>
    <name evidence="2" type="ORF">LAESUDRAFT_765368</name>
</gene>
<feature type="region of interest" description="Disordered" evidence="1">
    <location>
        <begin position="202"/>
        <end position="230"/>
    </location>
</feature>
<name>A0A165ASW5_9APHY</name>
<protein>
    <submittedName>
        <fullName evidence="2">Uncharacterized protein</fullName>
    </submittedName>
</protein>
<dbReference type="GeneID" id="63830680"/>
<dbReference type="AlphaFoldDB" id="A0A165ASW5"/>
<evidence type="ECO:0000313" key="3">
    <source>
        <dbReference type="Proteomes" id="UP000076871"/>
    </source>
</evidence>
<keyword evidence="3" id="KW-1185">Reference proteome</keyword>
<dbReference type="RefSeq" id="XP_040757337.1">
    <property type="nucleotide sequence ID" value="XM_040913652.1"/>
</dbReference>
<dbReference type="EMBL" id="KV427765">
    <property type="protein sequence ID" value="KZS99596.1"/>
    <property type="molecule type" value="Genomic_DNA"/>
</dbReference>
<feature type="compositionally biased region" description="Basic and acidic residues" evidence="1">
    <location>
        <begin position="203"/>
        <end position="222"/>
    </location>
</feature>
<dbReference type="InParanoid" id="A0A165ASW5"/>
<dbReference type="Proteomes" id="UP000076871">
    <property type="component" value="Unassembled WGS sequence"/>
</dbReference>
<evidence type="ECO:0000313" key="2">
    <source>
        <dbReference type="EMBL" id="KZS99596.1"/>
    </source>
</evidence>
<reference evidence="2 3" key="1">
    <citation type="journal article" date="2016" name="Mol. Biol. Evol.">
        <title>Comparative Genomics of Early-Diverging Mushroom-Forming Fungi Provides Insights into the Origins of Lignocellulose Decay Capabilities.</title>
        <authorList>
            <person name="Nagy L.G."/>
            <person name="Riley R."/>
            <person name="Tritt A."/>
            <person name="Adam C."/>
            <person name="Daum C."/>
            <person name="Floudas D."/>
            <person name="Sun H."/>
            <person name="Yadav J.S."/>
            <person name="Pangilinan J."/>
            <person name="Larsson K.H."/>
            <person name="Matsuura K."/>
            <person name="Barry K."/>
            <person name="Labutti K."/>
            <person name="Kuo R."/>
            <person name="Ohm R.A."/>
            <person name="Bhattacharya S.S."/>
            <person name="Shirouzu T."/>
            <person name="Yoshinaga Y."/>
            <person name="Martin F.M."/>
            <person name="Grigoriev I.V."/>
            <person name="Hibbett D.S."/>
        </authorList>
    </citation>
    <scope>NUCLEOTIDE SEQUENCE [LARGE SCALE GENOMIC DNA]</scope>
    <source>
        <strain evidence="2 3">93-53</strain>
    </source>
</reference>
<accession>A0A165ASW5</accession>